<dbReference type="InterPro" id="IPR003660">
    <property type="entry name" value="HAMP_dom"/>
</dbReference>
<evidence type="ECO:0000256" key="5">
    <source>
        <dbReference type="ARBA" id="ARBA00022679"/>
    </source>
</evidence>
<reference evidence="12 13" key="1">
    <citation type="submission" date="2016-10" db="EMBL/GenBank/DDBJ databases">
        <authorList>
            <person name="de Groot N.N."/>
        </authorList>
    </citation>
    <scope>NUCLEOTIDE SEQUENCE [LARGE SCALE GENOMIC DNA]</scope>
    <source>
        <strain evidence="12 13">Nm1</strain>
    </source>
</reference>
<evidence type="ECO:0000313" key="13">
    <source>
        <dbReference type="Proteomes" id="UP000198640"/>
    </source>
</evidence>
<dbReference type="EC" id="2.7.13.3" evidence="3"/>
<feature type="transmembrane region" description="Helical" evidence="9">
    <location>
        <begin position="200"/>
        <end position="219"/>
    </location>
</feature>
<evidence type="ECO:0000256" key="7">
    <source>
        <dbReference type="ARBA" id="ARBA00023012"/>
    </source>
</evidence>
<dbReference type="PROSITE" id="PS50109">
    <property type="entry name" value="HIS_KIN"/>
    <property type="match status" value="1"/>
</dbReference>
<proteinExistence type="predicted"/>
<dbReference type="Gene3D" id="6.10.340.10">
    <property type="match status" value="1"/>
</dbReference>
<dbReference type="InterPro" id="IPR003594">
    <property type="entry name" value="HATPase_dom"/>
</dbReference>
<dbReference type="PROSITE" id="PS50885">
    <property type="entry name" value="HAMP"/>
    <property type="match status" value="1"/>
</dbReference>
<sequence length="491" mass="54896">MKVPANAATSGPNHRPTGSRHKPKSFLTLILLGFSIVGLPLISALIYSAIRIDQLAEQSRENVYQATQITNGSGIIIDEIRAMERSVQHALVLDDASLLEGYFLAHNKFEKITKHLLDISAHLEQQLLLEKLRLLETSIFREILVLNEHPKDLQYLLDRFASLLVLAQEFSSDSLRLIGQNVGKMSEIATQTRTLVEWELLILIPLVVFLALTFSVFIARPIRQIDEAILHMGQGKLTRPIHVNGPQNLQYLGARLDWLRLRLLKLEEQKMQFLRHVSHELKTPLTAIREGTDLLVEGIPGNLNAKQQLIAGILHTSSMQLQKRIEDLLSFSALQADMITLVKQRVNLGEMINSVIKVQNLSILNKNITIHLTCPEIILECDKQKLDIILDNLLSNAVKFSPVGGHIEITAVQRDDAIQIEVEDSGPGVDSMDQKQIFEPFYQGRNTPSTHIKGTGLGLAIAKEYALAHGGNIAFVRNTKQGARFRLTLPA</sequence>
<keyword evidence="5" id="KW-0808">Transferase</keyword>
<dbReference type="GO" id="GO:0005886">
    <property type="term" value="C:plasma membrane"/>
    <property type="evidence" value="ECO:0007669"/>
    <property type="project" value="UniProtKB-SubCell"/>
</dbReference>
<dbReference type="InterPro" id="IPR004358">
    <property type="entry name" value="Sig_transdc_His_kin-like_C"/>
</dbReference>
<dbReference type="InterPro" id="IPR003661">
    <property type="entry name" value="HisK_dim/P_dom"/>
</dbReference>
<keyword evidence="9" id="KW-1133">Transmembrane helix</keyword>
<dbReference type="Gene3D" id="3.30.565.10">
    <property type="entry name" value="Histidine kinase-like ATPase, C-terminal domain"/>
    <property type="match status" value="1"/>
</dbReference>
<dbReference type="RefSeq" id="WP_090413260.1">
    <property type="nucleotide sequence ID" value="NZ_FNOY01000017.1"/>
</dbReference>
<dbReference type="FunFam" id="3.30.565.10:FF:000006">
    <property type="entry name" value="Sensor histidine kinase WalK"/>
    <property type="match status" value="1"/>
</dbReference>
<evidence type="ECO:0000256" key="8">
    <source>
        <dbReference type="SAM" id="MobiDB-lite"/>
    </source>
</evidence>
<dbReference type="Pfam" id="PF00512">
    <property type="entry name" value="HisKA"/>
    <property type="match status" value="1"/>
</dbReference>
<dbReference type="Pfam" id="PF02518">
    <property type="entry name" value="HATPase_c"/>
    <property type="match status" value="1"/>
</dbReference>
<keyword evidence="9" id="KW-0812">Transmembrane</keyword>
<dbReference type="InterPro" id="IPR036890">
    <property type="entry name" value="HATPase_C_sf"/>
</dbReference>
<dbReference type="Proteomes" id="UP000198640">
    <property type="component" value="Unassembled WGS sequence"/>
</dbReference>
<evidence type="ECO:0000256" key="6">
    <source>
        <dbReference type="ARBA" id="ARBA00022777"/>
    </source>
</evidence>
<evidence type="ECO:0000256" key="9">
    <source>
        <dbReference type="SAM" id="Phobius"/>
    </source>
</evidence>
<keyword evidence="4" id="KW-0597">Phosphoprotein</keyword>
<dbReference type="SMART" id="SM00387">
    <property type="entry name" value="HATPase_c"/>
    <property type="match status" value="1"/>
</dbReference>
<evidence type="ECO:0000256" key="3">
    <source>
        <dbReference type="ARBA" id="ARBA00012438"/>
    </source>
</evidence>
<evidence type="ECO:0000256" key="1">
    <source>
        <dbReference type="ARBA" id="ARBA00000085"/>
    </source>
</evidence>
<keyword evidence="6 12" id="KW-0418">Kinase</keyword>
<dbReference type="GO" id="GO:0000155">
    <property type="term" value="F:phosphorelay sensor kinase activity"/>
    <property type="evidence" value="ECO:0007669"/>
    <property type="project" value="InterPro"/>
</dbReference>
<dbReference type="AlphaFoldDB" id="A0A1H3GY40"/>
<dbReference type="SUPFAM" id="SSF47384">
    <property type="entry name" value="Homodimeric domain of signal transducing histidine kinase"/>
    <property type="match status" value="1"/>
</dbReference>
<feature type="transmembrane region" description="Helical" evidence="9">
    <location>
        <begin position="26"/>
        <end position="50"/>
    </location>
</feature>
<comment type="subcellular location">
    <subcellularLocation>
        <location evidence="2">Cell inner membrane</location>
        <topology evidence="2">Multi-pass membrane protein</topology>
    </subcellularLocation>
</comment>
<keyword evidence="9" id="KW-0472">Membrane</keyword>
<name>A0A1H3GY40_9PROT</name>
<feature type="region of interest" description="Disordered" evidence="8">
    <location>
        <begin position="1"/>
        <end position="21"/>
    </location>
</feature>
<evidence type="ECO:0000259" key="10">
    <source>
        <dbReference type="PROSITE" id="PS50109"/>
    </source>
</evidence>
<dbReference type="CDD" id="cd00082">
    <property type="entry name" value="HisKA"/>
    <property type="match status" value="1"/>
</dbReference>
<dbReference type="PANTHER" id="PTHR43711">
    <property type="entry name" value="TWO-COMPONENT HISTIDINE KINASE"/>
    <property type="match status" value="1"/>
</dbReference>
<organism evidence="12 13">
    <name type="scientific">Nitrosomonas halophila</name>
    <dbReference type="NCBI Taxonomy" id="44576"/>
    <lineage>
        <taxon>Bacteria</taxon>
        <taxon>Pseudomonadati</taxon>
        <taxon>Pseudomonadota</taxon>
        <taxon>Betaproteobacteria</taxon>
        <taxon>Nitrosomonadales</taxon>
        <taxon>Nitrosomonadaceae</taxon>
        <taxon>Nitrosomonas</taxon>
    </lineage>
</organism>
<dbReference type="SUPFAM" id="SSF55874">
    <property type="entry name" value="ATPase domain of HSP90 chaperone/DNA topoisomerase II/histidine kinase"/>
    <property type="match status" value="1"/>
</dbReference>
<dbReference type="STRING" id="44576.SAMN05421881_101721"/>
<dbReference type="PANTHER" id="PTHR43711:SF1">
    <property type="entry name" value="HISTIDINE KINASE 1"/>
    <property type="match status" value="1"/>
</dbReference>
<feature type="domain" description="Histidine kinase" evidence="10">
    <location>
        <begin position="276"/>
        <end position="491"/>
    </location>
</feature>
<dbReference type="SMART" id="SM00388">
    <property type="entry name" value="HisKA"/>
    <property type="match status" value="1"/>
</dbReference>
<dbReference type="CDD" id="cd00075">
    <property type="entry name" value="HATPase"/>
    <property type="match status" value="1"/>
</dbReference>
<feature type="domain" description="HAMP" evidence="11">
    <location>
        <begin position="216"/>
        <end position="268"/>
    </location>
</feature>
<dbReference type="OrthoDB" id="9804645at2"/>
<protein>
    <recommendedName>
        <fullName evidence="3">histidine kinase</fullName>
        <ecNumber evidence="3">2.7.13.3</ecNumber>
    </recommendedName>
</protein>
<evidence type="ECO:0000259" key="11">
    <source>
        <dbReference type="PROSITE" id="PS50885"/>
    </source>
</evidence>
<dbReference type="EMBL" id="FNOY01000017">
    <property type="protein sequence ID" value="SDY07875.1"/>
    <property type="molecule type" value="Genomic_DNA"/>
</dbReference>
<dbReference type="InterPro" id="IPR036097">
    <property type="entry name" value="HisK_dim/P_sf"/>
</dbReference>
<keyword evidence="13" id="KW-1185">Reference proteome</keyword>
<keyword evidence="7" id="KW-0902">Two-component regulatory system</keyword>
<dbReference type="InterPro" id="IPR050736">
    <property type="entry name" value="Sensor_HK_Regulatory"/>
</dbReference>
<evidence type="ECO:0000313" key="12">
    <source>
        <dbReference type="EMBL" id="SDY07875.1"/>
    </source>
</evidence>
<dbReference type="Gene3D" id="1.10.287.130">
    <property type="match status" value="1"/>
</dbReference>
<evidence type="ECO:0000256" key="2">
    <source>
        <dbReference type="ARBA" id="ARBA00004429"/>
    </source>
</evidence>
<comment type="catalytic activity">
    <reaction evidence="1">
        <text>ATP + protein L-histidine = ADP + protein N-phospho-L-histidine.</text>
        <dbReference type="EC" id="2.7.13.3"/>
    </reaction>
</comment>
<accession>A0A1H3GY40</accession>
<gene>
    <name evidence="12" type="ORF">SAMN05421881_101721</name>
</gene>
<evidence type="ECO:0000256" key="4">
    <source>
        <dbReference type="ARBA" id="ARBA00022553"/>
    </source>
</evidence>
<dbReference type="InterPro" id="IPR005467">
    <property type="entry name" value="His_kinase_dom"/>
</dbReference>
<dbReference type="PRINTS" id="PR00344">
    <property type="entry name" value="BCTRLSENSOR"/>
</dbReference>